<feature type="coiled-coil region" evidence="1">
    <location>
        <begin position="86"/>
        <end position="113"/>
    </location>
</feature>
<name>A0A4Q4TRN6_9PEZI</name>
<reference evidence="4 5" key="1">
    <citation type="submission" date="2018-06" db="EMBL/GenBank/DDBJ databases">
        <title>Complete Genomes of Monosporascus.</title>
        <authorList>
            <person name="Robinson A.J."/>
            <person name="Natvig D.O."/>
        </authorList>
    </citation>
    <scope>NUCLEOTIDE SEQUENCE [LARGE SCALE GENOMIC DNA]</scope>
    <source>
        <strain evidence="4 5">CBS 110550</strain>
    </source>
</reference>
<dbReference type="Proteomes" id="UP000293360">
    <property type="component" value="Unassembled WGS sequence"/>
</dbReference>
<evidence type="ECO:0000259" key="3">
    <source>
        <dbReference type="Pfam" id="PF07971"/>
    </source>
</evidence>
<dbReference type="InterPro" id="IPR012939">
    <property type="entry name" value="Glyco_hydro_92"/>
</dbReference>
<feature type="compositionally biased region" description="Basic and acidic residues" evidence="2">
    <location>
        <begin position="31"/>
        <end position="40"/>
    </location>
</feature>
<dbReference type="AlphaFoldDB" id="A0A4Q4TRN6"/>
<keyword evidence="1" id="KW-0175">Coiled coil</keyword>
<dbReference type="EMBL" id="QJNU01000025">
    <property type="protein sequence ID" value="RYP10001.1"/>
    <property type="molecule type" value="Genomic_DNA"/>
</dbReference>
<organism evidence="4 5">
    <name type="scientific">Monosporascus ibericus</name>
    <dbReference type="NCBI Taxonomy" id="155417"/>
    <lineage>
        <taxon>Eukaryota</taxon>
        <taxon>Fungi</taxon>
        <taxon>Dikarya</taxon>
        <taxon>Ascomycota</taxon>
        <taxon>Pezizomycotina</taxon>
        <taxon>Sordariomycetes</taxon>
        <taxon>Xylariomycetidae</taxon>
        <taxon>Xylariales</taxon>
        <taxon>Xylariales incertae sedis</taxon>
        <taxon>Monosporascus</taxon>
    </lineage>
</organism>
<proteinExistence type="predicted"/>
<sequence>MRHRHDALTAAAYLPIDGSAVPSGPTRSRPHHDSHECGRRTRESAVTWFPLLRRPGWVDNDCWAESASRTLDCAFNDAACDAVTRAANVEDEAANVEDEAANVEDEAATLEQRAKNRVNVWNPETKFTQARKARRHV</sequence>
<evidence type="ECO:0000313" key="5">
    <source>
        <dbReference type="Proteomes" id="UP000293360"/>
    </source>
</evidence>
<keyword evidence="5" id="KW-1185">Reference proteome</keyword>
<comment type="caution">
    <text evidence="4">The sequence shown here is derived from an EMBL/GenBank/DDBJ whole genome shotgun (WGS) entry which is preliminary data.</text>
</comment>
<feature type="domain" description="Glycosyl hydrolase family 92" evidence="3">
    <location>
        <begin position="53"/>
        <end position="133"/>
    </location>
</feature>
<feature type="region of interest" description="Disordered" evidence="2">
    <location>
        <begin position="15"/>
        <end position="40"/>
    </location>
</feature>
<dbReference type="STRING" id="155417.A0A4Q4TRN6"/>
<accession>A0A4Q4TRN6</accession>
<dbReference type="Pfam" id="PF07971">
    <property type="entry name" value="Glyco_hydro_92"/>
    <property type="match status" value="1"/>
</dbReference>
<protein>
    <recommendedName>
        <fullName evidence="3">Glycosyl hydrolase family 92 domain-containing protein</fullName>
    </recommendedName>
</protein>
<evidence type="ECO:0000256" key="1">
    <source>
        <dbReference type="SAM" id="Coils"/>
    </source>
</evidence>
<gene>
    <name evidence="4" type="ORF">DL764_000930</name>
</gene>
<evidence type="ECO:0000313" key="4">
    <source>
        <dbReference type="EMBL" id="RYP10001.1"/>
    </source>
</evidence>
<dbReference type="OrthoDB" id="449263at2759"/>
<dbReference type="Gene3D" id="1.20.1610.10">
    <property type="entry name" value="alpha-1,2-mannosidases domains"/>
    <property type="match status" value="1"/>
</dbReference>
<evidence type="ECO:0000256" key="2">
    <source>
        <dbReference type="SAM" id="MobiDB-lite"/>
    </source>
</evidence>